<evidence type="ECO:0000256" key="3">
    <source>
        <dbReference type="ARBA" id="ARBA00022692"/>
    </source>
</evidence>
<evidence type="ECO:0000256" key="1">
    <source>
        <dbReference type="ARBA" id="ARBA00004651"/>
    </source>
</evidence>
<evidence type="ECO:0000313" key="7">
    <source>
        <dbReference type="EMBL" id="EPD33992.1"/>
    </source>
</evidence>
<accession>S2WMT1</accession>
<reference evidence="7 8" key="1">
    <citation type="submission" date="2013-04" db="EMBL/GenBank/DDBJ databases">
        <title>The Genome Sequence of Propionimicrobium lymphophilum ACS-093-V-SCH5.</title>
        <authorList>
            <consortium name="The Broad Institute Genomics Platform"/>
            <person name="Earl A."/>
            <person name="Ward D."/>
            <person name="Feldgarden M."/>
            <person name="Gevers D."/>
            <person name="Saerens B."/>
            <person name="Vaneechoutte M."/>
            <person name="Walker B."/>
            <person name="Young S."/>
            <person name="Zeng Q."/>
            <person name="Gargeya S."/>
            <person name="Fitzgerald M."/>
            <person name="Haas B."/>
            <person name="Abouelleil A."/>
            <person name="Allen A.W."/>
            <person name="Alvarado L."/>
            <person name="Arachchi H.M."/>
            <person name="Berlin A.M."/>
            <person name="Chapman S.B."/>
            <person name="Gainer-Dewar J."/>
            <person name="Goldberg J."/>
            <person name="Griggs A."/>
            <person name="Gujja S."/>
            <person name="Hansen M."/>
            <person name="Howarth C."/>
            <person name="Imamovic A."/>
            <person name="Ireland A."/>
            <person name="Larimer J."/>
            <person name="McCowan C."/>
            <person name="Murphy C."/>
            <person name="Pearson M."/>
            <person name="Poon T.W."/>
            <person name="Priest M."/>
            <person name="Roberts A."/>
            <person name="Saif S."/>
            <person name="Shea T."/>
            <person name="Sisk P."/>
            <person name="Sykes S."/>
            <person name="Wortman J."/>
            <person name="Nusbaum C."/>
            <person name="Birren B."/>
        </authorList>
    </citation>
    <scope>NUCLEOTIDE SEQUENCE [LARGE SCALE GENOMIC DNA]</scope>
    <source>
        <strain evidence="7 8">ACS-093-V-SCH5</strain>
    </source>
</reference>
<feature type="transmembrane region" description="Helical" evidence="6">
    <location>
        <begin position="177"/>
        <end position="200"/>
    </location>
</feature>
<dbReference type="PANTHER" id="PTHR30250">
    <property type="entry name" value="PST FAMILY PREDICTED COLANIC ACID TRANSPORTER"/>
    <property type="match status" value="1"/>
</dbReference>
<feature type="transmembrane region" description="Helical" evidence="6">
    <location>
        <begin position="352"/>
        <end position="371"/>
    </location>
</feature>
<proteinExistence type="predicted"/>
<dbReference type="EMBL" id="AGZR01000001">
    <property type="protein sequence ID" value="EPD33992.1"/>
    <property type="molecule type" value="Genomic_DNA"/>
</dbReference>
<comment type="subcellular location">
    <subcellularLocation>
        <location evidence="1">Cell membrane</location>
        <topology evidence="1">Multi-pass membrane protein</topology>
    </subcellularLocation>
</comment>
<feature type="transmembrane region" description="Helical" evidence="6">
    <location>
        <begin position="407"/>
        <end position="426"/>
    </location>
</feature>
<organism evidence="7 8">
    <name type="scientific">Propionimicrobium lymphophilum ACS-093-V-SCH5</name>
    <dbReference type="NCBI Taxonomy" id="883161"/>
    <lineage>
        <taxon>Bacteria</taxon>
        <taxon>Bacillati</taxon>
        <taxon>Actinomycetota</taxon>
        <taxon>Actinomycetes</taxon>
        <taxon>Propionibacteriales</taxon>
        <taxon>Propionibacteriaceae</taxon>
        <taxon>Propionimicrobium</taxon>
    </lineage>
</organism>
<keyword evidence="3 6" id="KW-0812">Transmembrane</keyword>
<gene>
    <name evidence="7" type="ORF">HMPREF9306_00025</name>
</gene>
<evidence type="ECO:0008006" key="9">
    <source>
        <dbReference type="Google" id="ProtNLM"/>
    </source>
</evidence>
<comment type="caution">
    <text evidence="7">The sequence shown here is derived from an EMBL/GenBank/DDBJ whole genome shotgun (WGS) entry which is preliminary data.</text>
</comment>
<dbReference type="InterPro" id="IPR050833">
    <property type="entry name" value="Poly_Biosynth_Transport"/>
</dbReference>
<evidence type="ECO:0000256" key="2">
    <source>
        <dbReference type="ARBA" id="ARBA00022475"/>
    </source>
</evidence>
<feature type="transmembrane region" description="Helical" evidence="6">
    <location>
        <begin position="135"/>
        <end position="156"/>
    </location>
</feature>
<dbReference type="STRING" id="883161.HMPREF9306_00025"/>
<keyword evidence="2" id="KW-1003">Cell membrane</keyword>
<protein>
    <recommendedName>
        <fullName evidence="9">Polysaccharide biosynthesis protein</fullName>
    </recommendedName>
</protein>
<evidence type="ECO:0000256" key="5">
    <source>
        <dbReference type="ARBA" id="ARBA00023136"/>
    </source>
</evidence>
<keyword evidence="5 6" id="KW-0472">Membrane</keyword>
<feature type="transmembrane region" description="Helical" evidence="6">
    <location>
        <begin position="31"/>
        <end position="52"/>
    </location>
</feature>
<evidence type="ECO:0000313" key="8">
    <source>
        <dbReference type="Proteomes" id="UP000014417"/>
    </source>
</evidence>
<feature type="transmembrane region" description="Helical" evidence="6">
    <location>
        <begin position="64"/>
        <end position="80"/>
    </location>
</feature>
<evidence type="ECO:0000256" key="4">
    <source>
        <dbReference type="ARBA" id="ARBA00022989"/>
    </source>
</evidence>
<dbReference type="PATRIC" id="fig|883161.3.peg.23"/>
<keyword evidence="8" id="KW-1185">Reference proteome</keyword>
<dbReference type="AlphaFoldDB" id="S2WMT1"/>
<name>S2WMT1_9ACTN</name>
<feature type="transmembrane region" description="Helical" evidence="6">
    <location>
        <begin position="277"/>
        <end position="297"/>
    </location>
</feature>
<evidence type="ECO:0000256" key="6">
    <source>
        <dbReference type="SAM" id="Phobius"/>
    </source>
</evidence>
<dbReference type="Proteomes" id="UP000014417">
    <property type="component" value="Unassembled WGS sequence"/>
</dbReference>
<feature type="transmembrane region" description="Helical" evidence="6">
    <location>
        <begin position="318"/>
        <end position="340"/>
    </location>
</feature>
<dbReference type="HOGENOM" id="CLU_037830_1_0_11"/>
<feature type="transmembrane region" description="Helical" evidence="6">
    <location>
        <begin position="101"/>
        <end position="123"/>
    </location>
</feature>
<feature type="transmembrane region" description="Helical" evidence="6">
    <location>
        <begin position="376"/>
        <end position="395"/>
    </location>
</feature>
<keyword evidence="4 6" id="KW-1133">Transmembrane helix</keyword>
<dbReference type="GO" id="GO:0005886">
    <property type="term" value="C:plasma membrane"/>
    <property type="evidence" value="ECO:0007669"/>
    <property type="project" value="UniProtKB-SubCell"/>
</dbReference>
<sequence>MLGGVNDRKISSQIKSRVQSIFASSPFLKHVMTLVSGTVVAQVIVFFMMMIITRLYAPEVMGEFAAFTSVTAIIVSVAAGRYDMALMLERDDEAAKMVARIAFSIICGTALIATVATLILRPFFASNFSEATAKWMPFAGVCTVFMAGTALLQYWYNRKTDYKTIAFNRVVQQVGTSGGQVVIGGLGFTALPGMIFGQLIGQAYAFFNLLIRAKDLRASVIKGKYSYRCLARKHWRMPVLNAPNVLVDAVRSNGINLLIGGASVASLGQFNLANQAMYAPAALVNAAVSQVFFQKLATVERGRMSREVRNAIKRSLQFGVIPFAILWVISPWLMPVIFGSQWQESGYFARAIVPWMMVVIVSAPVSTVFIVTGKQLWSLIHSIMYCVAPLGWLWLSPYSLLTTVYGLGIINACFLSASVVMAYLAAKYFDKANEKEDTEDSN</sequence>
<dbReference type="PANTHER" id="PTHR30250:SF28">
    <property type="entry name" value="POLYSACCHARIDE BIOSYNTHESIS PROTEIN"/>
    <property type="match status" value="1"/>
</dbReference>